<feature type="compositionally biased region" description="Polar residues" evidence="4">
    <location>
        <begin position="180"/>
        <end position="196"/>
    </location>
</feature>
<dbReference type="OrthoDB" id="424974at2759"/>
<dbReference type="Proteomes" id="UP000076532">
    <property type="component" value="Unassembled WGS sequence"/>
</dbReference>
<sequence>MPAEPTKAAKRRSSRRDGDDVKFDGHAREVESKRSRGEISCAECRRLKIKCDKQIPCQSCMRRGCGNLCPNGSLATGQGTRFVLAATEHLHRRITKISNRVRELEDALAALQAQHSNEPHPLLREDLLSANIVDEEETASREPSADASVQKIMDGFGTLSMSDHGVSRFFGPTGGPESLLASNSTNTTPCSSQSPESLRGSKSLAGLPEDLLLFSQSFPFTPLGPAAAVQEVIEGHLPLWEHAVHLVDSFLDRAGWLFRTVSPEQIHGEMLPSFYERPALSSSPAPQNDHTGPHDLSLLYMVFAVGALVDLRQEPSNAEAEHYHQIARAAVCLQPVLEKPSLVTVQVLHLLSCYNAMSSNELGSQETSMETTWSLQTLAAHLSQTIGLHRDSARWGLSATMVERRRILFWHLFACDAWQSLNTGRPPTFSLAYIDCRLPEDPDQKLNDRGEMESGFGTWNIRFAIECVAEVAARVLTAETPSYTTVMELDRKVREFPLWEDAKKTAMSEAPKTIEGMTPGEAITLCVMSHAREVVLLYIHRSFFAQALVEYPTNPLKSPYAPSFLAAFRASTTILRTIREHFEVRPALCSRFWQMWTCAFSASVVFGTIVTKGPGSPLASNAMKELEMACVLFTKAAVHSRRAAKALPIVMKLAEKAQAALKALASQQSQQEGSSALTFHEQWKMKAEDPEDELAIFSGRTRFVSRRGDTNASPPLLPSPPVHATPDIQIQLPSLTAPAYRYHQQLDAPPSLSASSSRSQYSDIDLAYPAPAWEPTAPLQHYALPPMSSRGDQYHERYAATYPDHIAPPPSLPQTQEYRQWQQQYFAPPEQQRYSPANDYPVPSQQHHPQAQPHPQHHDGYAPGFLASRGVTARDSKLAGRWGNFMQDSIGGQSPFDDPGPGPSSGLR</sequence>
<reference evidence="6 7" key="1">
    <citation type="journal article" date="2016" name="Mol. Biol. Evol.">
        <title>Comparative Genomics of Early-Diverging Mushroom-Forming Fungi Provides Insights into the Origins of Lignocellulose Decay Capabilities.</title>
        <authorList>
            <person name="Nagy L.G."/>
            <person name="Riley R."/>
            <person name="Tritt A."/>
            <person name="Adam C."/>
            <person name="Daum C."/>
            <person name="Floudas D."/>
            <person name="Sun H."/>
            <person name="Yadav J.S."/>
            <person name="Pangilinan J."/>
            <person name="Larsson K.H."/>
            <person name="Matsuura K."/>
            <person name="Barry K."/>
            <person name="Labutti K."/>
            <person name="Kuo R."/>
            <person name="Ohm R.A."/>
            <person name="Bhattacharya S.S."/>
            <person name="Shirouzu T."/>
            <person name="Yoshinaga Y."/>
            <person name="Martin F.M."/>
            <person name="Grigoriev I.V."/>
            <person name="Hibbett D.S."/>
        </authorList>
    </citation>
    <scope>NUCLEOTIDE SEQUENCE [LARGE SCALE GENOMIC DNA]</scope>
    <source>
        <strain evidence="6 7">CBS 109695</strain>
    </source>
</reference>
<dbReference type="Gene3D" id="4.10.240.10">
    <property type="entry name" value="Zn(2)-C6 fungal-type DNA-binding domain"/>
    <property type="match status" value="1"/>
</dbReference>
<proteinExistence type="predicted"/>
<dbReference type="AlphaFoldDB" id="A0A166F070"/>
<accession>A0A166F070</accession>
<dbReference type="GO" id="GO:0006351">
    <property type="term" value="P:DNA-templated transcription"/>
    <property type="evidence" value="ECO:0007669"/>
    <property type="project" value="InterPro"/>
</dbReference>
<evidence type="ECO:0000256" key="1">
    <source>
        <dbReference type="ARBA" id="ARBA00004123"/>
    </source>
</evidence>
<keyword evidence="7" id="KW-1185">Reference proteome</keyword>
<feature type="compositionally biased region" description="Basic and acidic residues" evidence="4">
    <location>
        <begin position="15"/>
        <end position="29"/>
    </location>
</feature>
<dbReference type="SUPFAM" id="SSF57701">
    <property type="entry name" value="Zn2/Cys6 DNA-binding domain"/>
    <property type="match status" value="1"/>
</dbReference>
<feature type="domain" description="Zn(2)-C6 fungal-type" evidence="5">
    <location>
        <begin position="40"/>
        <end position="69"/>
    </location>
</feature>
<dbReference type="InterPro" id="IPR007219">
    <property type="entry name" value="XnlR_reg_dom"/>
</dbReference>
<evidence type="ECO:0000256" key="2">
    <source>
        <dbReference type="ARBA" id="ARBA00022723"/>
    </source>
</evidence>
<keyword evidence="2" id="KW-0479">Metal-binding</keyword>
<gene>
    <name evidence="6" type="ORF">FIBSPDRAFT_921010</name>
</gene>
<dbReference type="SMART" id="SM00066">
    <property type="entry name" value="GAL4"/>
    <property type="match status" value="1"/>
</dbReference>
<dbReference type="InterPro" id="IPR001138">
    <property type="entry name" value="Zn2Cys6_DnaBD"/>
</dbReference>
<dbReference type="GO" id="GO:0008270">
    <property type="term" value="F:zinc ion binding"/>
    <property type="evidence" value="ECO:0007669"/>
    <property type="project" value="InterPro"/>
</dbReference>
<feature type="region of interest" description="Disordered" evidence="4">
    <location>
        <begin position="705"/>
        <end position="725"/>
    </location>
</feature>
<organism evidence="6 7">
    <name type="scientific">Athelia psychrophila</name>
    <dbReference type="NCBI Taxonomy" id="1759441"/>
    <lineage>
        <taxon>Eukaryota</taxon>
        <taxon>Fungi</taxon>
        <taxon>Dikarya</taxon>
        <taxon>Basidiomycota</taxon>
        <taxon>Agaricomycotina</taxon>
        <taxon>Agaricomycetes</taxon>
        <taxon>Agaricomycetidae</taxon>
        <taxon>Atheliales</taxon>
        <taxon>Atheliaceae</taxon>
        <taxon>Athelia</taxon>
    </lineage>
</organism>
<feature type="region of interest" description="Disordered" evidence="4">
    <location>
        <begin position="878"/>
        <end position="908"/>
    </location>
</feature>
<dbReference type="Pfam" id="PF04082">
    <property type="entry name" value="Fungal_trans"/>
    <property type="match status" value="1"/>
</dbReference>
<dbReference type="Pfam" id="PF00172">
    <property type="entry name" value="Zn_clus"/>
    <property type="match status" value="1"/>
</dbReference>
<dbReference type="PROSITE" id="PS00463">
    <property type="entry name" value="ZN2_CY6_FUNGAL_1"/>
    <property type="match status" value="1"/>
</dbReference>
<dbReference type="InterPro" id="IPR036864">
    <property type="entry name" value="Zn2-C6_fun-type_DNA-bd_sf"/>
</dbReference>
<keyword evidence="3" id="KW-0539">Nucleus</keyword>
<feature type="compositionally biased region" description="Low complexity" evidence="4">
    <location>
        <begin position="891"/>
        <end position="908"/>
    </location>
</feature>
<dbReference type="EMBL" id="KV417595">
    <property type="protein sequence ID" value="KZP16299.1"/>
    <property type="molecule type" value="Genomic_DNA"/>
</dbReference>
<evidence type="ECO:0000256" key="4">
    <source>
        <dbReference type="SAM" id="MobiDB-lite"/>
    </source>
</evidence>
<evidence type="ECO:0000259" key="5">
    <source>
        <dbReference type="PROSITE" id="PS50048"/>
    </source>
</evidence>
<dbReference type="GO" id="GO:0005634">
    <property type="term" value="C:nucleus"/>
    <property type="evidence" value="ECO:0007669"/>
    <property type="project" value="UniProtKB-SubCell"/>
</dbReference>
<feature type="region of interest" description="Disordered" evidence="4">
    <location>
        <begin position="1"/>
        <end position="29"/>
    </location>
</feature>
<evidence type="ECO:0000256" key="3">
    <source>
        <dbReference type="ARBA" id="ARBA00023242"/>
    </source>
</evidence>
<dbReference type="GO" id="GO:0000981">
    <property type="term" value="F:DNA-binding transcription factor activity, RNA polymerase II-specific"/>
    <property type="evidence" value="ECO:0007669"/>
    <property type="project" value="InterPro"/>
</dbReference>
<dbReference type="InterPro" id="IPR050613">
    <property type="entry name" value="Sec_Metabolite_Reg"/>
</dbReference>
<name>A0A166F070_9AGAM</name>
<dbReference type="PROSITE" id="PS50048">
    <property type="entry name" value="ZN2_CY6_FUNGAL_2"/>
    <property type="match status" value="1"/>
</dbReference>
<dbReference type="CDD" id="cd00067">
    <property type="entry name" value="GAL4"/>
    <property type="match status" value="1"/>
</dbReference>
<feature type="compositionally biased region" description="Low complexity" evidence="4">
    <location>
        <begin position="841"/>
        <end position="854"/>
    </location>
</feature>
<evidence type="ECO:0000313" key="6">
    <source>
        <dbReference type="EMBL" id="KZP16299.1"/>
    </source>
</evidence>
<feature type="region of interest" description="Disordered" evidence="4">
    <location>
        <begin position="831"/>
        <end position="866"/>
    </location>
</feature>
<dbReference type="CDD" id="cd12148">
    <property type="entry name" value="fungal_TF_MHR"/>
    <property type="match status" value="1"/>
</dbReference>
<dbReference type="SMART" id="SM00906">
    <property type="entry name" value="Fungal_trans"/>
    <property type="match status" value="1"/>
</dbReference>
<dbReference type="GO" id="GO:0003677">
    <property type="term" value="F:DNA binding"/>
    <property type="evidence" value="ECO:0007669"/>
    <property type="project" value="InterPro"/>
</dbReference>
<evidence type="ECO:0000313" key="7">
    <source>
        <dbReference type="Proteomes" id="UP000076532"/>
    </source>
</evidence>
<dbReference type="PANTHER" id="PTHR31001:SF56">
    <property type="entry name" value="ZN(2)-C6 FUNGAL-TYPE DOMAIN-CONTAINING PROTEIN"/>
    <property type="match status" value="1"/>
</dbReference>
<feature type="region of interest" description="Disordered" evidence="4">
    <location>
        <begin position="172"/>
        <end position="201"/>
    </location>
</feature>
<dbReference type="PANTHER" id="PTHR31001">
    <property type="entry name" value="UNCHARACTERIZED TRANSCRIPTIONAL REGULATORY PROTEIN"/>
    <property type="match status" value="1"/>
</dbReference>
<protein>
    <recommendedName>
        <fullName evidence="5">Zn(2)-C6 fungal-type domain-containing protein</fullName>
    </recommendedName>
</protein>
<comment type="subcellular location">
    <subcellularLocation>
        <location evidence="1">Nucleus</location>
    </subcellularLocation>
</comment>